<evidence type="ECO:0000313" key="2">
    <source>
        <dbReference type="Proteomes" id="UP001320706"/>
    </source>
</evidence>
<protein>
    <submittedName>
        <fullName evidence="1">Uncharacterized protein</fullName>
    </submittedName>
</protein>
<organism evidence="1 2">
    <name type="scientific">Zalaria obscura</name>
    <dbReference type="NCBI Taxonomy" id="2024903"/>
    <lineage>
        <taxon>Eukaryota</taxon>
        <taxon>Fungi</taxon>
        <taxon>Dikarya</taxon>
        <taxon>Ascomycota</taxon>
        <taxon>Pezizomycotina</taxon>
        <taxon>Dothideomycetes</taxon>
        <taxon>Dothideomycetidae</taxon>
        <taxon>Dothideales</taxon>
        <taxon>Zalariaceae</taxon>
        <taxon>Zalaria</taxon>
    </lineage>
</organism>
<comment type="caution">
    <text evidence="1">The sequence shown here is derived from an EMBL/GenBank/DDBJ whole genome shotgun (WGS) entry which is preliminary data.</text>
</comment>
<proteinExistence type="predicted"/>
<dbReference type="EMBL" id="JAMKPW020000044">
    <property type="protein sequence ID" value="KAK8192581.1"/>
    <property type="molecule type" value="Genomic_DNA"/>
</dbReference>
<accession>A0ACC3S2K8</accession>
<keyword evidence="2" id="KW-1185">Reference proteome</keyword>
<evidence type="ECO:0000313" key="1">
    <source>
        <dbReference type="EMBL" id="KAK8192581.1"/>
    </source>
</evidence>
<gene>
    <name evidence="1" type="ORF">M8818_007751</name>
</gene>
<sequence>MEYYKDDYTPKVTPEKKLVCIIVGAGIAGLATGIGRWGILPDIMKHFNLLERNSLRRWQNNEELGAAPLMPKVAELRHRDRRGRDQKRHPAPNRRPPQRRGQERPNRRRRLPDPDPERAHAKRRLRALTPVPKRRDAVDGPRRTRNGVPRQEQHRLQHGPAAPTATLARPRSRRVLDTQRRQEGDAHLLQRLVPRAAQPALLRARRRRHGMDAQQPPAAALLARKQSRPDRRRLPPDAALRRARRRASDRRRRRPAMRAGKIVHGRAARDRGVRAGAQGAGGGGAGERGADEEGVAFARRAGAAGARSQDQGCREWEG</sequence>
<name>A0ACC3S2K8_9PEZI</name>
<dbReference type="Proteomes" id="UP001320706">
    <property type="component" value="Unassembled WGS sequence"/>
</dbReference>
<reference evidence="1" key="1">
    <citation type="submission" date="2024-02" db="EMBL/GenBank/DDBJ databases">
        <title>Metagenome Assembled Genome of Zalaria obscura JY119.</title>
        <authorList>
            <person name="Vighnesh L."/>
            <person name="Jagadeeshwari U."/>
            <person name="Venkata Ramana C."/>
            <person name="Sasikala C."/>
        </authorList>
    </citation>
    <scope>NUCLEOTIDE SEQUENCE</scope>
    <source>
        <strain evidence="1">JY119</strain>
    </source>
</reference>